<comment type="function">
    <text evidence="1">May participate in lipoprotein metabolism.</text>
</comment>
<keyword evidence="6" id="KW-0964">Secreted</keyword>
<evidence type="ECO:0000256" key="10">
    <source>
        <dbReference type="SAM" id="SignalP"/>
    </source>
</evidence>
<dbReference type="STRING" id="127582.A0A2Y9E970"/>
<evidence type="ECO:0000256" key="1">
    <source>
        <dbReference type="ARBA" id="ARBA00003688"/>
    </source>
</evidence>
<proteinExistence type="inferred from homology"/>
<dbReference type="Pfam" id="PF15119">
    <property type="entry name" value="APOC4"/>
    <property type="match status" value="1"/>
</dbReference>
<protein>
    <recommendedName>
        <fullName evidence="4">Apolipoprotein C-IV</fullName>
    </recommendedName>
    <alternativeName>
        <fullName evidence="9">Apolipoprotein C4</fullName>
    </alternativeName>
</protein>
<evidence type="ECO:0000256" key="5">
    <source>
        <dbReference type="ARBA" id="ARBA00022448"/>
    </source>
</evidence>
<dbReference type="GO" id="GO:0034361">
    <property type="term" value="C:very-low-density lipoprotein particle"/>
    <property type="evidence" value="ECO:0007669"/>
    <property type="project" value="TreeGrafter"/>
</dbReference>
<evidence type="ECO:0000256" key="6">
    <source>
        <dbReference type="ARBA" id="ARBA00022525"/>
    </source>
</evidence>
<evidence type="ECO:0000313" key="12">
    <source>
        <dbReference type="RefSeq" id="XP_004388887.1"/>
    </source>
</evidence>
<dbReference type="GO" id="GO:0034364">
    <property type="term" value="C:high-density lipoprotein particle"/>
    <property type="evidence" value="ECO:0007669"/>
    <property type="project" value="TreeGrafter"/>
</dbReference>
<dbReference type="PROSITE" id="PS51257">
    <property type="entry name" value="PROKAR_LIPOPROTEIN"/>
    <property type="match status" value="1"/>
</dbReference>
<gene>
    <name evidence="12" type="primary">APOC4</name>
</gene>
<evidence type="ECO:0000256" key="3">
    <source>
        <dbReference type="ARBA" id="ARBA00007402"/>
    </source>
</evidence>
<evidence type="ECO:0000256" key="7">
    <source>
        <dbReference type="ARBA" id="ARBA00022729"/>
    </source>
</evidence>
<sequence>MSLPGCKPRVLPFLCFCLLVLACVVVSQSEGPAGTPSTLTPRLEGSRWSQVRSKVKELVEPMVTRARDRWQKFWGPWTFKGFVQTYYNDHLKDLGPRTKAWLHSSKDTLLDKAHSLCPRLLCGEKDQD</sequence>
<dbReference type="InterPro" id="IPR028120">
    <property type="entry name" value="APOC4"/>
</dbReference>
<evidence type="ECO:0000313" key="11">
    <source>
        <dbReference type="Proteomes" id="UP000248480"/>
    </source>
</evidence>
<dbReference type="GO" id="GO:0006869">
    <property type="term" value="P:lipid transport"/>
    <property type="evidence" value="ECO:0007669"/>
    <property type="project" value="UniProtKB-KW"/>
</dbReference>
<evidence type="ECO:0000256" key="4">
    <source>
        <dbReference type="ARBA" id="ARBA00013939"/>
    </source>
</evidence>
<keyword evidence="7 10" id="KW-0732">Signal</keyword>
<reference evidence="12" key="1">
    <citation type="submission" date="2025-08" db="UniProtKB">
        <authorList>
            <consortium name="RefSeq"/>
        </authorList>
    </citation>
    <scope>IDENTIFICATION</scope>
</reference>
<dbReference type="OrthoDB" id="9449255at2759"/>
<dbReference type="AlphaFoldDB" id="A0A2Y9E970"/>
<dbReference type="PANTHER" id="PTHR32288">
    <property type="entry name" value="APOLIPOPROTEIN C-IV"/>
    <property type="match status" value="1"/>
</dbReference>
<comment type="subcellular location">
    <subcellularLocation>
        <location evidence="2">Secreted</location>
    </subcellularLocation>
</comment>
<organism evidence="11 12">
    <name type="scientific">Trichechus manatus latirostris</name>
    <name type="common">Florida manatee</name>
    <dbReference type="NCBI Taxonomy" id="127582"/>
    <lineage>
        <taxon>Eukaryota</taxon>
        <taxon>Metazoa</taxon>
        <taxon>Chordata</taxon>
        <taxon>Craniata</taxon>
        <taxon>Vertebrata</taxon>
        <taxon>Euteleostomi</taxon>
        <taxon>Mammalia</taxon>
        <taxon>Eutheria</taxon>
        <taxon>Afrotheria</taxon>
        <taxon>Sirenia</taxon>
        <taxon>Trichechidae</taxon>
        <taxon>Trichechus</taxon>
    </lineage>
</organism>
<dbReference type="GO" id="GO:0070328">
    <property type="term" value="P:triglyceride homeostasis"/>
    <property type="evidence" value="ECO:0007669"/>
    <property type="project" value="TreeGrafter"/>
</dbReference>
<dbReference type="RefSeq" id="XP_004388887.1">
    <property type="nucleotide sequence ID" value="XM_004388830.1"/>
</dbReference>
<evidence type="ECO:0000256" key="8">
    <source>
        <dbReference type="ARBA" id="ARBA00023055"/>
    </source>
</evidence>
<dbReference type="Proteomes" id="UP000248480">
    <property type="component" value="Unplaced"/>
</dbReference>
<evidence type="ECO:0000256" key="2">
    <source>
        <dbReference type="ARBA" id="ARBA00004613"/>
    </source>
</evidence>
<keyword evidence="11" id="KW-1185">Reference proteome</keyword>
<feature type="signal peptide" evidence="10">
    <location>
        <begin position="1"/>
        <end position="29"/>
    </location>
</feature>
<dbReference type="GeneID" id="101349670"/>
<comment type="similarity">
    <text evidence="3">Belongs to the apolipoprotein C4 family.</text>
</comment>
<dbReference type="InParanoid" id="A0A2Y9E970"/>
<accession>A0A2Y9E970</accession>
<evidence type="ECO:0000256" key="9">
    <source>
        <dbReference type="ARBA" id="ARBA00031172"/>
    </source>
</evidence>
<dbReference type="KEGG" id="tmu:101349670"/>
<keyword evidence="8" id="KW-0445">Lipid transport</keyword>
<dbReference type="PANTHER" id="PTHR32288:SF0">
    <property type="entry name" value="APOLIPOPROTEIN C-IV"/>
    <property type="match status" value="1"/>
</dbReference>
<keyword evidence="5" id="KW-0813">Transport</keyword>
<dbReference type="CTD" id="346"/>
<dbReference type="GO" id="GO:0010890">
    <property type="term" value="P:positive regulation of triglyceride storage"/>
    <property type="evidence" value="ECO:0007669"/>
    <property type="project" value="TreeGrafter"/>
</dbReference>
<feature type="chain" id="PRO_5015872455" description="Apolipoprotein C-IV" evidence="10">
    <location>
        <begin position="30"/>
        <end position="128"/>
    </location>
</feature>
<name>A0A2Y9E970_TRIMA</name>
<dbReference type="FunCoup" id="A0A2Y9E970">
    <property type="interactions" value="18"/>
</dbReference>